<evidence type="ECO:0000256" key="1">
    <source>
        <dbReference type="SAM" id="MobiDB-lite"/>
    </source>
</evidence>
<proteinExistence type="predicted"/>
<dbReference type="AlphaFoldDB" id="A0A553RIN0"/>
<evidence type="ECO:0000313" key="2">
    <source>
        <dbReference type="EMBL" id="TRZ02039.1"/>
    </source>
</evidence>
<dbReference type="EMBL" id="SRMA01024024">
    <property type="protein sequence ID" value="TRZ02039.1"/>
    <property type="molecule type" value="Genomic_DNA"/>
</dbReference>
<evidence type="ECO:0000313" key="3">
    <source>
        <dbReference type="Proteomes" id="UP000316079"/>
    </source>
</evidence>
<sequence length="85" mass="9166">SRRGQSLPEVDSGAQGKRPGVLPSLPQHGRPAGVCAHTSHSPVNERRWNSKKKVSLISTNTLCSKHGRSNPSEPTPERLHPAEEG</sequence>
<accession>A0A553RIN0</accession>
<organism evidence="2 3">
    <name type="scientific">Danionella cerebrum</name>
    <dbReference type="NCBI Taxonomy" id="2873325"/>
    <lineage>
        <taxon>Eukaryota</taxon>
        <taxon>Metazoa</taxon>
        <taxon>Chordata</taxon>
        <taxon>Craniata</taxon>
        <taxon>Vertebrata</taxon>
        <taxon>Euteleostomi</taxon>
        <taxon>Actinopterygii</taxon>
        <taxon>Neopterygii</taxon>
        <taxon>Teleostei</taxon>
        <taxon>Ostariophysi</taxon>
        <taxon>Cypriniformes</taxon>
        <taxon>Danionidae</taxon>
        <taxon>Danioninae</taxon>
        <taxon>Danionella</taxon>
    </lineage>
</organism>
<protein>
    <submittedName>
        <fullName evidence="2">Uncharacterized protein</fullName>
    </submittedName>
</protein>
<feature type="region of interest" description="Disordered" evidence="1">
    <location>
        <begin position="1"/>
        <end position="85"/>
    </location>
</feature>
<comment type="caution">
    <text evidence="2">The sequence shown here is derived from an EMBL/GenBank/DDBJ whole genome shotgun (WGS) entry which is preliminary data.</text>
</comment>
<gene>
    <name evidence="2" type="ORF">DNTS_024194</name>
</gene>
<reference evidence="2 3" key="1">
    <citation type="journal article" date="2019" name="Sci. Data">
        <title>Hybrid genome assembly and annotation of Danionella translucida.</title>
        <authorList>
            <person name="Kadobianskyi M."/>
            <person name="Schulze L."/>
            <person name="Schuelke M."/>
            <person name="Judkewitz B."/>
        </authorList>
    </citation>
    <scope>NUCLEOTIDE SEQUENCE [LARGE SCALE GENOMIC DNA]</scope>
    <source>
        <strain evidence="2 3">Bolton</strain>
    </source>
</reference>
<feature type="non-terminal residue" evidence="2">
    <location>
        <position position="1"/>
    </location>
</feature>
<dbReference type="Proteomes" id="UP000316079">
    <property type="component" value="Unassembled WGS sequence"/>
</dbReference>
<name>A0A553RIN0_9TELE</name>
<keyword evidence="3" id="KW-1185">Reference proteome</keyword>
<feature type="compositionally biased region" description="Basic and acidic residues" evidence="1">
    <location>
        <begin position="75"/>
        <end position="85"/>
    </location>
</feature>